<accession>A0A067KDZ4</accession>
<evidence type="ECO:0000313" key="3">
    <source>
        <dbReference type="Proteomes" id="UP000027138"/>
    </source>
</evidence>
<gene>
    <name evidence="2" type="ORF">JCGZ_11927</name>
</gene>
<protein>
    <submittedName>
        <fullName evidence="2">Uncharacterized protein</fullName>
    </submittedName>
</protein>
<evidence type="ECO:0000313" key="2">
    <source>
        <dbReference type="EMBL" id="KDP34456.1"/>
    </source>
</evidence>
<organism evidence="2 3">
    <name type="scientific">Jatropha curcas</name>
    <name type="common">Barbados nut</name>
    <dbReference type="NCBI Taxonomy" id="180498"/>
    <lineage>
        <taxon>Eukaryota</taxon>
        <taxon>Viridiplantae</taxon>
        <taxon>Streptophyta</taxon>
        <taxon>Embryophyta</taxon>
        <taxon>Tracheophyta</taxon>
        <taxon>Spermatophyta</taxon>
        <taxon>Magnoliopsida</taxon>
        <taxon>eudicotyledons</taxon>
        <taxon>Gunneridae</taxon>
        <taxon>Pentapetalae</taxon>
        <taxon>rosids</taxon>
        <taxon>fabids</taxon>
        <taxon>Malpighiales</taxon>
        <taxon>Euphorbiaceae</taxon>
        <taxon>Crotonoideae</taxon>
        <taxon>Jatropheae</taxon>
        <taxon>Jatropha</taxon>
    </lineage>
</organism>
<proteinExistence type="predicted"/>
<dbReference type="AlphaFoldDB" id="A0A067KDZ4"/>
<dbReference type="EMBL" id="KK914528">
    <property type="protein sequence ID" value="KDP34456.1"/>
    <property type="molecule type" value="Genomic_DNA"/>
</dbReference>
<dbReference type="Proteomes" id="UP000027138">
    <property type="component" value="Unassembled WGS sequence"/>
</dbReference>
<evidence type="ECO:0000256" key="1">
    <source>
        <dbReference type="SAM" id="MobiDB-lite"/>
    </source>
</evidence>
<sequence>MPIWYLKRPGCREDRGIGPGIFFGGPKLPKKPPERKTSTTAASAAGPGGSCRHPARFCL</sequence>
<feature type="region of interest" description="Disordered" evidence="1">
    <location>
        <begin position="17"/>
        <end position="59"/>
    </location>
</feature>
<keyword evidence="3" id="KW-1185">Reference proteome</keyword>
<name>A0A067KDZ4_JATCU</name>
<reference evidence="2 3" key="1">
    <citation type="journal article" date="2014" name="PLoS ONE">
        <title>Global Analysis of Gene Expression Profiles in Physic Nut (Jatropha curcas L.) Seedlings Exposed to Salt Stress.</title>
        <authorList>
            <person name="Zhang L."/>
            <person name="Zhang C."/>
            <person name="Wu P."/>
            <person name="Chen Y."/>
            <person name="Li M."/>
            <person name="Jiang H."/>
            <person name="Wu G."/>
        </authorList>
    </citation>
    <scope>NUCLEOTIDE SEQUENCE [LARGE SCALE GENOMIC DNA]</scope>
    <source>
        <strain evidence="3">cv. GZQX0401</strain>
        <tissue evidence="2">Young leaves</tissue>
    </source>
</reference>